<keyword evidence="3" id="KW-0808">Transferase</keyword>
<dbReference type="RefSeq" id="WP_131956933.1">
    <property type="nucleotide sequence ID" value="NZ_SMFL01000002.1"/>
</dbReference>
<sequence length="388" mass="44652">MKYTRQRLLTGGKSKWLLALGIVLIYLPIRIYVSNPEFTWAIFTSKLPLWLVEWLVNVVFFRLWISIIDYIQILSNRINQKIKIKPVTQLITFITGVVLAVAFNTAFVFLWLNMASFYSRHFNVDLFANRMYPQSVGQFRKVNGDTEKVIRLISERSRSQRSKSNTALTIMAMLATFYLVSNRRMLESMAQIRVDAERLETEHMHAQLIVLKNQLSPHFLFNSLSILTSLIETDAARSILFVGRLSKSYRYILDQSGAETVKLGAELDFLDTYVYLLKARFEEKLNVIIHIPESYKYQYSIAPLTLQLLIENAVKHNQMSEQDPLTVTICAELTFLIVSNPIRLRSKTGNSPAIGLDNIIKRYQLLSASPVIIEKTESDFVVKIPLLS</sequence>
<reference evidence="3 4" key="1">
    <citation type="submission" date="2019-03" db="EMBL/GenBank/DDBJ databases">
        <title>Dyadobacter AR-3-6 sp. nov., isolated from arctic soil.</title>
        <authorList>
            <person name="Chaudhary D.K."/>
        </authorList>
    </citation>
    <scope>NUCLEOTIDE SEQUENCE [LARGE SCALE GENOMIC DNA]</scope>
    <source>
        <strain evidence="3 4">AR-3-6</strain>
    </source>
</reference>
<name>A0A4R5DS59_9BACT</name>
<comment type="caution">
    <text evidence="3">The sequence shown here is derived from an EMBL/GenBank/DDBJ whole genome shotgun (WGS) entry which is preliminary data.</text>
</comment>
<keyword evidence="4" id="KW-1185">Reference proteome</keyword>
<feature type="transmembrane region" description="Helical" evidence="1">
    <location>
        <begin position="16"/>
        <end position="34"/>
    </location>
</feature>
<protein>
    <submittedName>
        <fullName evidence="3">Histidine kinase</fullName>
    </submittedName>
</protein>
<evidence type="ECO:0000259" key="2">
    <source>
        <dbReference type="Pfam" id="PF06580"/>
    </source>
</evidence>
<keyword evidence="1" id="KW-1133">Transmembrane helix</keyword>
<feature type="transmembrane region" description="Helical" evidence="1">
    <location>
        <begin position="87"/>
        <end position="112"/>
    </location>
</feature>
<keyword evidence="1" id="KW-0812">Transmembrane</keyword>
<accession>A0A4R5DS59</accession>
<dbReference type="GO" id="GO:0000155">
    <property type="term" value="F:phosphorelay sensor kinase activity"/>
    <property type="evidence" value="ECO:0007669"/>
    <property type="project" value="InterPro"/>
</dbReference>
<keyword evidence="3" id="KW-0418">Kinase</keyword>
<dbReference type="GO" id="GO:0016020">
    <property type="term" value="C:membrane"/>
    <property type="evidence" value="ECO:0007669"/>
    <property type="project" value="InterPro"/>
</dbReference>
<organism evidence="3 4">
    <name type="scientific">Dyadobacter psychrotolerans</name>
    <dbReference type="NCBI Taxonomy" id="2541721"/>
    <lineage>
        <taxon>Bacteria</taxon>
        <taxon>Pseudomonadati</taxon>
        <taxon>Bacteroidota</taxon>
        <taxon>Cytophagia</taxon>
        <taxon>Cytophagales</taxon>
        <taxon>Spirosomataceae</taxon>
        <taxon>Dyadobacter</taxon>
    </lineage>
</organism>
<dbReference type="Pfam" id="PF06580">
    <property type="entry name" value="His_kinase"/>
    <property type="match status" value="1"/>
</dbReference>
<evidence type="ECO:0000256" key="1">
    <source>
        <dbReference type="SAM" id="Phobius"/>
    </source>
</evidence>
<keyword evidence="1" id="KW-0472">Membrane</keyword>
<evidence type="ECO:0000313" key="4">
    <source>
        <dbReference type="Proteomes" id="UP000294850"/>
    </source>
</evidence>
<dbReference type="AlphaFoldDB" id="A0A4R5DS59"/>
<feature type="transmembrane region" description="Helical" evidence="1">
    <location>
        <begin position="54"/>
        <end position="75"/>
    </location>
</feature>
<dbReference type="PANTHER" id="PTHR34220:SF7">
    <property type="entry name" value="SENSOR HISTIDINE KINASE YPDA"/>
    <property type="match status" value="1"/>
</dbReference>
<dbReference type="InterPro" id="IPR010559">
    <property type="entry name" value="Sig_transdc_His_kin_internal"/>
</dbReference>
<proteinExistence type="predicted"/>
<dbReference type="PANTHER" id="PTHR34220">
    <property type="entry name" value="SENSOR HISTIDINE KINASE YPDA"/>
    <property type="match status" value="1"/>
</dbReference>
<dbReference type="InterPro" id="IPR050640">
    <property type="entry name" value="Bact_2-comp_sensor_kinase"/>
</dbReference>
<dbReference type="EMBL" id="SMFL01000002">
    <property type="protein sequence ID" value="TDE17169.1"/>
    <property type="molecule type" value="Genomic_DNA"/>
</dbReference>
<dbReference type="Proteomes" id="UP000294850">
    <property type="component" value="Unassembled WGS sequence"/>
</dbReference>
<evidence type="ECO:0000313" key="3">
    <source>
        <dbReference type="EMBL" id="TDE17169.1"/>
    </source>
</evidence>
<gene>
    <name evidence="3" type="ORF">E0F88_04530</name>
</gene>
<feature type="domain" description="Signal transduction histidine kinase internal region" evidence="2">
    <location>
        <begin position="206"/>
        <end position="285"/>
    </location>
</feature>
<dbReference type="OrthoDB" id="927174at2"/>